<evidence type="ECO:0000256" key="1">
    <source>
        <dbReference type="SAM" id="MobiDB-lite"/>
    </source>
</evidence>
<protein>
    <submittedName>
        <fullName evidence="2">Uncharacterized protein</fullName>
    </submittedName>
</protein>
<name>M1KIK3_ENCCN</name>
<dbReference type="VEuPathDB" id="MicrosporidiaDB:ECU08_1230"/>
<reference evidence="2" key="1">
    <citation type="journal article" date="2013" name="Eukaryot. Cell">
        <title>Extremely Reduced Levels of Heterozygosity in the Vertebrate Pathogen Encephalitozoon cuniculi.</title>
        <authorList>
            <person name="Selman M."/>
            <person name="Sak B."/>
            <person name="Kvac M."/>
            <person name="Farinelli L."/>
            <person name="Weiss L.M."/>
            <person name="Corradi N."/>
        </authorList>
    </citation>
    <scope>NUCLEOTIDE SEQUENCE</scope>
</reference>
<organism evidence="2">
    <name type="scientific">Encephalitozoon cuniculi</name>
    <name type="common">Microsporidian parasite</name>
    <dbReference type="NCBI Taxonomy" id="6035"/>
    <lineage>
        <taxon>Eukaryota</taxon>
        <taxon>Fungi</taxon>
        <taxon>Fungi incertae sedis</taxon>
        <taxon>Microsporidia</taxon>
        <taxon>Unikaryonidae</taxon>
        <taxon>Encephalitozoon</taxon>
    </lineage>
</organism>
<dbReference type="VEuPathDB" id="MicrosporidiaDB:AEWQ_081270"/>
<proteinExistence type="predicted"/>
<sequence length="446" mass="50425">MIWRMEFDYKLFLDDLFKKQMHRKTMTESLAGYKTLGIVRRSKGLVISSAIDVATGEMVILEEVDLLGVSEDCGPLLMGFLLNHELNHSPYAMKVLRCFQDGGRVCVVQKYMSLGPVDVATKEQAFLSDDFILYVFMQVVYAMKINSGEKWFWDRISTRHVWIDGDGKVRLCWADVVLEDVKAAAEQMSIWSRAVEDKEKVLAWRGTEMEDSGPVYLGSLRRIFVGLALRSSDSLETSGMICAKEWGASPSVGHRQGFSSTLSGFASLLFEDGGRIEDLEGYTRRMIQERRIASNPREIFKSLIASVREANRDHESNILEEIKECAEGIPKMEEGKSSSFSEESSKSMSEDGSKGDDERVGSFGTREYKRGRFHVCEAVPLGEKEKSLQAGEQMKRIVRIVNAQSRQIRILTKVFKQLGLLGKEVSSELVELEELVNFLLVGMERQ</sequence>
<feature type="region of interest" description="Disordered" evidence="1">
    <location>
        <begin position="330"/>
        <end position="362"/>
    </location>
</feature>
<gene>
    <name evidence="2" type="ORF">ECU08_1230</name>
</gene>
<feature type="compositionally biased region" description="Basic and acidic residues" evidence="1">
    <location>
        <begin position="343"/>
        <end position="362"/>
    </location>
</feature>
<dbReference type="EMBL" id="KC513605">
    <property type="protein sequence ID" value="AGE95046.1"/>
    <property type="molecule type" value="Genomic_DNA"/>
</dbReference>
<dbReference type="VEuPathDB" id="MicrosporidiaDB:M970_081280"/>
<dbReference type="VEuPathDB" id="MicrosporidiaDB:AEWD_081230"/>
<dbReference type="SUPFAM" id="SSF56112">
    <property type="entry name" value="Protein kinase-like (PK-like)"/>
    <property type="match status" value="1"/>
</dbReference>
<dbReference type="InterPro" id="IPR011009">
    <property type="entry name" value="Kinase-like_dom_sf"/>
</dbReference>
<dbReference type="VEuPathDB" id="MicrosporidiaDB:AEWR_081280"/>
<evidence type="ECO:0000313" key="2">
    <source>
        <dbReference type="EMBL" id="AGE95046.1"/>
    </source>
</evidence>
<dbReference type="AlphaFoldDB" id="M1KIK3"/>
<accession>M1KIK3</accession>